<dbReference type="PROSITE" id="PS51257">
    <property type="entry name" value="PROKAR_LIPOPROTEIN"/>
    <property type="match status" value="1"/>
</dbReference>
<feature type="chain" id="PRO_5045859162" evidence="2">
    <location>
        <begin position="23"/>
        <end position="201"/>
    </location>
</feature>
<feature type="signal peptide" evidence="2">
    <location>
        <begin position="1"/>
        <end position="22"/>
    </location>
</feature>
<organism evidence="3 4">
    <name type="scientific">Corynebacterium suedekumii</name>
    <dbReference type="NCBI Taxonomy" id="3049801"/>
    <lineage>
        <taxon>Bacteria</taxon>
        <taxon>Bacillati</taxon>
        <taxon>Actinomycetota</taxon>
        <taxon>Actinomycetes</taxon>
        <taxon>Mycobacteriales</taxon>
        <taxon>Corynebacteriaceae</taxon>
        <taxon>Corynebacterium</taxon>
    </lineage>
</organism>
<dbReference type="EMBL" id="CP126970">
    <property type="protein sequence ID" value="WIM70264.1"/>
    <property type="molecule type" value="Genomic_DNA"/>
</dbReference>
<reference evidence="3 4" key="1">
    <citation type="submission" date="2023-05" db="EMBL/GenBank/DDBJ databases">
        <title>Corynebacterium suedekumii sp. nov. and Corynebacterium breve sp. nov. isolated from raw cow's milk.</title>
        <authorList>
            <person name="Baer M.K."/>
            <person name="Mehl L."/>
            <person name="Hellmuth R."/>
            <person name="Marke G."/>
            <person name="Lipski A."/>
        </authorList>
    </citation>
    <scope>NUCLEOTIDE SEQUENCE [LARGE SCALE GENOMIC DNA]</scope>
    <source>
        <strain evidence="3 4">LM112</strain>
    </source>
</reference>
<proteinExistence type="predicted"/>
<evidence type="ECO:0000313" key="4">
    <source>
        <dbReference type="Proteomes" id="UP001238805"/>
    </source>
</evidence>
<feature type="compositionally biased region" description="Low complexity" evidence="1">
    <location>
        <begin position="25"/>
        <end position="36"/>
    </location>
</feature>
<protein>
    <submittedName>
        <fullName evidence="3">DUF3558 domain-containing protein</fullName>
    </submittedName>
</protein>
<sequence>MPARRLLIAVCALALTACTPLIDDPSSPSTAAPAASETSGNESTTADAQAPTFELGEFDPEGDFELFDPCTEIPAEVLTEAGFGKQIGEMDYELPMSVMCSFTSTDAAQLRGLFTLTGDRNPQSKLIERGYMIDGSPASSVPGAYLHHLGDDFPGSCSAAMHTTRGRLIVKYGEISTERSSEEICSIALHQLEALKENLGD</sequence>
<evidence type="ECO:0000256" key="1">
    <source>
        <dbReference type="SAM" id="MobiDB-lite"/>
    </source>
</evidence>
<gene>
    <name evidence="3" type="ORF">QP029_14035</name>
</gene>
<dbReference type="InterPro" id="IPR024520">
    <property type="entry name" value="DUF3558"/>
</dbReference>
<evidence type="ECO:0000313" key="3">
    <source>
        <dbReference type="EMBL" id="WIM70264.1"/>
    </source>
</evidence>
<feature type="compositionally biased region" description="Polar residues" evidence="1">
    <location>
        <begin position="37"/>
        <end position="47"/>
    </location>
</feature>
<evidence type="ECO:0000256" key="2">
    <source>
        <dbReference type="SAM" id="SignalP"/>
    </source>
</evidence>
<keyword evidence="2" id="KW-0732">Signal</keyword>
<dbReference type="RefSeq" id="WP_284874854.1">
    <property type="nucleotide sequence ID" value="NZ_CP126970.1"/>
</dbReference>
<name>A0ABY8VQ20_9CORY</name>
<dbReference type="Pfam" id="PF12079">
    <property type="entry name" value="DUF3558"/>
    <property type="match status" value="1"/>
</dbReference>
<feature type="region of interest" description="Disordered" evidence="1">
    <location>
        <begin position="24"/>
        <end position="47"/>
    </location>
</feature>
<dbReference type="Proteomes" id="UP001238805">
    <property type="component" value="Chromosome"/>
</dbReference>
<keyword evidence="4" id="KW-1185">Reference proteome</keyword>
<accession>A0ABY8VQ20</accession>